<proteinExistence type="predicted"/>
<feature type="transmembrane region" description="Helical" evidence="2">
    <location>
        <begin position="31"/>
        <end position="49"/>
    </location>
</feature>
<feature type="coiled-coil region" evidence="1">
    <location>
        <begin position="80"/>
        <end position="121"/>
    </location>
</feature>
<name>A0A9X3YJ22_9GAMM</name>
<feature type="transmembrane region" description="Helical" evidence="2">
    <location>
        <begin position="61"/>
        <end position="81"/>
    </location>
</feature>
<feature type="transmembrane region" description="Helical" evidence="2">
    <location>
        <begin position="6"/>
        <end position="22"/>
    </location>
</feature>
<gene>
    <name evidence="3" type="ORF">OD750_004250</name>
</gene>
<dbReference type="Proteomes" id="UP001139971">
    <property type="component" value="Unassembled WGS sequence"/>
</dbReference>
<accession>A0A9X3YJ22</accession>
<sequence>MTAQITAALIGVLLGGSILYLVRRDHLHGPYALWWLLIAAVTLVIGFVPRTVDWLAHLTGIAYPPVLPIIVGLSLILIRMLQLDIERSRQERQIRRLNQKLAILEEELTALQKAQAARREKPGASE</sequence>
<protein>
    <submittedName>
        <fullName evidence="3">DUF2304 domain-containing protein</fullName>
    </submittedName>
</protein>
<evidence type="ECO:0000256" key="2">
    <source>
        <dbReference type="SAM" id="Phobius"/>
    </source>
</evidence>
<keyword evidence="1" id="KW-0175">Coiled coil</keyword>
<dbReference type="InterPro" id="IPR019277">
    <property type="entry name" value="DUF2304"/>
</dbReference>
<dbReference type="Pfam" id="PF10066">
    <property type="entry name" value="DUF2304"/>
    <property type="match status" value="1"/>
</dbReference>
<evidence type="ECO:0000256" key="1">
    <source>
        <dbReference type="SAM" id="Coils"/>
    </source>
</evidence>
<keyword evidence="4" id="KW-1185">Reference proteome</keyword>
<evidence type="ECO:0000313" key="4">
    <source>
        <dbReference type="Proteomes" id="UP001139971"/>
    </source>
</evidence>
<keyword evidence="2" id="KW-1133">Transmembrane helix</keyword>
<dbReference type="RefSeq" id="WP_263542964.1">
    <property type="nucleotide sequence ID" value="NZ_JAOVZO020000003.1"/>
</dbReference>
<dbReference type="EMBL" id="JAOVZO020000003">
    <property type="protein sequence ID" value="MDC8011753.1"/>
    <property type="molecule type" value="Genomic_DNA"/>
</dbReference>
<evidence type="ECO:0000313" key="3">
    <source>
        <dbReference type="EMBL" id="MDC8011753.1"/>
    </source>
</evidence>
<keyword evidence="2" id="KW-0472">Membrane</keyword>
<comment type="caution">
    <text evidence="3">The sequence shown here is derived from an EMBL/GenBank/DDBJ whole genome shotgun (WGS) entry which is preliminary data.</text>
</comment>
<reference evidence="3" key="1">
    <citation type="submission" date="2023-02" db="EMBL/GenBank/DDBJ databases">
        <title>Tahibacter soli sp. nov. isolated from soil.</title>
        <authorList>
            <person name="Baek J.H."/>
            <person name="Lee J.K."/>
            <person name="Choi D.G."/>
            <person name="Jeon C.O."/>
        </authorList>
    </citation>
    <scope>NUCLEOTIDE SEQUENCE</scope>
    <source>
        <strain evidence="3">BL</strain>
    </source>
</reference>
<organism evidence="3 4">
    <name type="scientific">Tahibacter soli</name>
    <dbReference type="NCBI Taxonomy" id="2983605"/>
    <lineage>
        <taxon>Bacteria</taxon>
        <taxon>Pseudomonadati</taxon>
        <taxon>Pseudomonadota</taxon>
        <taxon>Gammaproteobacteria</taxon>
        <taxon>Lysobacterales</taxon>
        <taxon>Rhodanobacteraceae</taxon>
        <taxon>Tahibacter</taxon>
    </lineage>
</organism>
<keyword evidence="2" id="KW-0812">Transmembrane</keyword>
<dbReference type="AlphaFoldDB" id="A0A9X3YJ22"/>